<evidence type="ECO:0000256" key="10">
    <source>
        <dbReference type="RuleBase" id="RU351113"/>
    </source>
</evidence>
<keyword evidence="9 10" id="KW-0807">Transducer</keyword>
<keyword evidence="11" id="KW-1185">Reference proteome</keyword>
<keyword evidence="8 10" id="KW-0675">Receptor</keyword>
<comment type="subcellular location">
    <subcellularLocation>
        <location evidence="1 10">Cell membrane</location>
        <topology evidence="1 10">Multi-pass membrane protein</topology>
    </subcellularLocation>
</comment>
<dbReference type="GO" id="GO:0004984">
    <property type="term" value="F:olfactory receptor activity"/>
    <property type="evidence" value="ECO:0007669"/>
    <property type="project" value="InterPro"/>
</dbReference>
<organism evidence="11 12">
    <name type="scientific">Bombus bifarius</name>
    <dbReference type="NCBI Taxonomy" id="103933"/>
    <lineage>
        <taxon>Eukaryota</taxon>
        <taxon>Metazoa</taxon>
        <taxon>Ecdysozoa</taxon>
        <taxon>Arthropoda</taxon>
        <taxon>Hexapoda</taxon>
        <taxon>Insecta</taxon>
        <taxon>Pterygota</taxon>
        <taxon>Neoptera</taxon>
        <taxon>Endopterygota</taxon>
        <taxon>Hymenoptera</taxon>
        <taxon>Apocrita</taxon>
        <taxon>Aculeata</taxon>
        <taxon>Apoidea</taxon>
        <taxon>Anthophila</taxon>
        <taxon>Apidae</taxon>
        <taxon>Bombus</taxon>
        <taxon>Pyrobombus</taxon>
    </lineage>
</organism>
<evidence type="ECO:0000313" key="11">
    <source>
        <dbReference type="Proteomes" id="UP000515164"/>
    </source>
</evidence>
<protein>
    <recommendedName>
        <fullName evidence="10">Odorant receptor</fullName>
    </recommendedName>
</protein>
<keyword evidence="7 10" id="KW-0472">Membrane</keyword>
<dbReference type="Pfam" id="PF02949">
    <property type="entry name" value="7tm_6"/>
    <property type="match status" value="1"/>
</dbReference>
<evidence type="ECO:0000313" key="12">
    <source>
        <dbReference type="RefSeq" id="XP_033302591.1"/>
    </source>
</evidence>
<evidence type="ECO:0000256" key="1">
    <source>
        <dbReference type="ARBA" id="ARBA00004651"/>
    </source>
</evidence>
<comment type="similarity">
    <text evidence="10">Belongs to the insect chemoreceptor superfamily. Heteromeric odorant receptor channel (TC 1.A.69) family.</text>
</comment>
<gene>
    <name evidence="12" type="primary">LOC117206958</name>
</gene>
<evidence type="ECO:0000256" key="2">
    <source>
        <dbReference type="ARBA" id="ARBA00022475"/>
    </source>
</evidence>
<sequence length="438" mass="50785">MDSTQYEYLRLNKYLLFTIGIWPYQTTLQRSLVAIVFIPIIVAQVILQGGGMITAITANDIDSLLEGFAPFMISLMCLAKYINFFYNFKQMKRLLDIMREDWEIYKKLRNEYDLLCEQYAIGKKITISFVAFLFGLITPFAAMPLLLNAADALGLCNISDDRPLAFRVEHFVDVDKYYFPLLVHSYIGTLAYTTIVLAINSIIAVYVLHESGLCEVLRFKLENFVESDVMDVKLHANKRDDKWYENARDCVILHKHIIEFANILEDANTTSYLLQIGFNMICVSFTQFQAVINIQENAALAFRYISVTISLLCDLLFVSWPGQQLSDSTERIFEFTTNGKWYLSSINCRKLLMMMLSKSITPLKLTAYKFYTLNLESFSAVRFIFYIDRSLNRRQVILKLNDHSGPYRIIIINTKFYTYIDIDNQLTLIEGSRRPLFT</sequence>
<proteinExistence type="inferred from homology"/>
<dbReference type="GO" id="GO:0007165">
    <property type="term" value="P:signal transduction"/>
    <property type="evidence" value="ECO:0007669"/>
    <property type="project" value="UniProtKB-KW"/>
</dbReference>
<feature type="transmembrane region" description="Helical" evidence="10">
    <location>
        <begin position="127"/>
        <end position="147"/>
    </location>
</feature>
<evidence type="ECO:0000256" key="9">
    <source>
        <dbReference type="ARBA" id="ARBA00023224"/>
    </source>
</evidence>
<dbReference type="RefSeq" id="XP_033302591.1">
    <property type="nucleotide sequence ID" value="XM_033446700.1"/>
</dbReference>
<feature type="transmembrane region" description="Helical" evidence="10">
    <location>
        <begin position="68"/>
        <end position="88"/>
    </location>
</feature>
<dbReference type="InterPro" id="IPR004117">
    <property type="entry name" value="7tm6_olfct_rcpt"/>
</dbReference>
<reference evidence="12" key="1">
    <citation type="submission" date="2025-08" db="UniProtKB">
        <authorList>
            <consortium name="RefSeq"/>
        </authorList>
    </citation>
    <scope>IDENTIFICATION</scope>
    <source>
        <tissue evidence="12">Muscle</tissue>
    </source>
</reference>
<comment type="caution">
    <text evidence="10">Lacks conserved residue(s) required for the propagation of feature annotation.</text>
</comment>
<dbReference type="Proteomes" id="UP000515164">
    <property type="component" value="Unplaced"/>
</dbReference>
<evidence type="ECO:0000256" key="4">
    <source>
        <dbReference type="ARBA" id="ARBA00022692"/>
    </source>
</evidence>
<dbReference type="KEGG" id="bbif:117206958"/>
<dbReference type="PANTHER" id="PTHR21137">
    <property type="entry name" value="ODORANT RECEPTOR"/>
    <property type="match status" value="1"/>
</dbReference>
<feature type="transmembrane region" description="Helical" evidence="10">
    <location>
        <begin position="186"/>
        <end position="208"/>
    </location>
</feature>
<dbReference type="GeneID" id="117206958"/>
<evidence type="ECO:0000256" key="7">
    <source>
        <dbReference type="ARBA" id="ARBA00023136"/>
    </source>
</evidence>
<accession>A0A6P8LPJ3</accession>
<keyword evidence="4 10" id="KW-0812">Transmembrane</keyword>
<keyword evidence="6 10" id="KW-1133">Transmembrane helix</keyword>
<keyword evidence="5 10" id="KW-0552">Olfaction</keyword>
<feature type="transmembrane region" description="Helical" evidence="10">
    <location>
        <begin position="32"/>
        <end position="56"/>
    </location>
</feature>
<evidence type="ECO:0000256" key="8">
    <source>
        <dbReference type="ARBA" id="ARBA00023170"/>
    </source>
</evidence>
<keyword evidence="2" id="KW-1003">Cell membrane</keyword>
<dbReference type="PANTHER" id="PTHR21137:SF35">
    <property type="entry name" value="ODORANT RECEPTOR 19A-RELATED"/>
    <property type="match status" value="1"/>
</dbReference>
<dbReference type="GO" id="GO:0005886">
    <property type="term" value="C:plasma membrane"/>
    <property type="evidence" value="ECO:0007669"/>
    <property type="project" value="UniProtKB-SubCell"/>
</dbReference>
<evidence type="ECO:0000256" key="3">
    <source>
        <dbReference type="ARBA" id="ARBA00022606"/>
    </source>
</evidence>
<dbReference type="AlphaFoldDB" id="A0A6P8LPJ3"/>
<evidence type="ECO:0000256" key="5">
    <source>
        <dbReference type="ARBA" id="ARBA00022725"/>
    </source>
</evidence>
<name>A0A6P8LPJ3_9HYME</name>
<dbReference type="GO" id="GO:0005549">
    <property type="term" value="F:odorant binding"/>
    <property type="evidence" value="ECO:0007669"/>
    <property type="project" value="InterPro"/>
</dbReference>
<evidence type="ECO:0000256" key="6">
    <source>
        <dbReference type="ARBA" id="ARBA00022989"/>
    </source>
</evidence>
<keyword evidence="3 10" id="KW-0716">Sensory transduction</keyword>